<evidence type="ECO:0000313" key="3">
    <source>
        <dbReference type="Proteomes" id="UP001324115"/>
    </source>
</evidence>
<dbReference type="InterPro" id="IPR001810">
    <property type="entry name" value="F-box_dom"/>
</dbReference>
<dbReference type="PANTHER" id="PTHR31672:SF13">
    <property type="entry name" value="F-BOX PROTEIN CPR30-LIKE"/>
    <property type="match status" value="1"/>
</dbReference>
<comment type="caution">
    <text evidence="2">The sequence shown here is derived from an EMBL/GenBank/DDBJ whole genome shotgun (WGS) entry which is preliminary data.</text>
</comment>
<dbReference type="Pfam" id="PF00646">
    <property type="entry name" value="F-box"/>
    <property type="match status" value="1"/>
</dbReference>
<dbReference type="PANTHER" id="PTHR31672">
    <property type="entry name" value="BNACNNG10540D PROTEIN"/>
    <property type="match status" value="1"/>
</dbReference>
<protein>
    <recommendedName>
        <fullName evidence="1">F-box domain-containing protein</fullName>
    </recommendedName>
</protein>
<sequence>MSDYLPDEVLIEILHRLSVKSLIRLRCVSKSWKSLIQLQQINCYRRQRLLIGSVNGLFCLFEDKRFILWNPYIRKFIILRKTYGPLTCRSGFGFDSRTNDYKVMRIAFPYNTKKCLSKKYNTNKFKEGRQPLVEVYSLKEGTRRKTSAGASLSPEIMFEFQYGWHTAVAFINGAVHFQVSCTDGLKVCPFVLSFDFSEEVALPKAKVRAENEFHIYGFRGSLSLVFNELVDNKRCYSIWVMKEYGIVKSWTELFTVDLSGYISRVFGFGRMAMYYLRNNGEEMIYQQVKKLGIPGCTVHFCTDNYVVENLVLLDKPNAVRSQWVVSRKRKFR</sequence>
<dbReference type="InterPro" id="IPR036047">
    <property type="entry name" value="F-box-like_dom_sf"/>
</dbReference>
<dbReference type="InterPro" id="IPR006527">
    <property type="entry name" value="F-box-assoc_dom_typ1"/>
</dbReference>
<dbReference type="SMART" id="SM00256">
    <property type="entry name" value="FBOX"/>
    <property type="match status" value="1"/>
</dbReference>
<evidence type="ECO:0000313" key="2">
    <source>
        <dbReference type="EMBL" id="KAK4541292.1"/>
    </source>
</evidence>
<dbReference type="PROSITE" id="PS50181">
    <property type="entry name" value="FBOX"/>
    <property type="match status" value="1"/>
</dbReference>
<dbReference type="Proteomes" id="UP001324115">
    <property type="component" value="Unassembled WGS sequence"/>
</dbReference>
<keyword evidence="3" id="KW-1185">Reference proteome</keyword>
<proteinExistence type="predicted"/>
<reference evidence="2 3" key="1">
    <citation type="journal article" date="2023" name="G3 (Bethesda)">
        <title>A haplotype-resolved chromosome-scale genome for Quercus rubra L. provides insights into the genetics of adaptive traits for red oak species.</title>
        <authorList>
            <person name="Kapoor B."/>
            <person name="Jenkins J."/>
            <person name="Schmutz J."/>
            <person name="Zhebentyayeva T."/>
            <person name="Kuelheim C."/>
            <person name="Coggeshall M."/>
            <person name="Heim C."/>
            <person name="Lasky J.R."/>
            <person name="Leites L."/>
            <person name="Islam-Faridi N."/>
            <person name="Romero-Severson J."/>
            <person name="DeLeo V.L."/>
            <person name="Lucas S.M."/>
            <person name="Lazic D."/>
            <person name="Gailing O."/>
            <person name="Carlson J."/>
            <person name="Staton M."/>
        </authorList>
    </citation>
    <scope>NUCLEOTIDE SEQUENCE [LARGE SCALE GENOMIC DNA]</scope>
    <source>
        <strain evidence="2">Pseudo-F2</strain>
    </source>
</reference>
<dbReference type="EMBL" id="JAXUIC010000406">
    <property type="protein sequence ID" value="KAK4541292.1"/>
    <property type="molecule type" value="Genomic_DNA"/>
</dbReference>
<dbReference type="Gene3D" id="1.20.1280.50">
    <property type="match status" value="1"/>
</dbReference>
<name>A0AAN7HRS6_QUERU</name>
<gene>
    <name evidence="2" type="ORF">RGQ29_031785</name>
</gene>
<dbReference type="SUPFAM" id="SSF81383">
    <property type="entry name" value="F-box domain"/>
    <property type="match status" value="1"/>
</dbReference>
<dbReference type="InterPro" id="IPR050796">
    <property type="entry name" value="SCF_F-box_component"/>
</dbReference>
<dbReference type="AlphaFoldDB" id="A0AAN7HRS6"/>
<feature type="domain" description="F-box" evidence="1">
    <location>
        <begin position="1"/>
        <end position="47"/>
    </location>
</feature>
<dbReference type="Pfam" id="PF07734">
    <property type="entry name" value="FBA_1"/>
    <property type="match status" value="1"/>
</dbReference>
<evidence type="ECO:0000259" key="1">
    <source>
        <dbReference type="PROSITE" id="PS50181"/>
    </source>
</evidence>
<accession>A0AAN7HRS6</accession>
<dbReference type="InterPro" id="IPR017451">
    <property type="entry name" value="F-box-assoc_interact_dom"/>
</dbReference>
<dbReference type="CDD" id="cd22157">
    <property type="entry name" value="F-box_AtFBW1-like"/>
    <property type="match status" value="1"/>
</dbReference>
<dbReference type="NCBIfam" id="TIGR01640">
    <property type="entry name" value="F_box_assoc_1"/>
    <property type="match status" value="1"/>
</dbReference>
<organism evidence="2 3">
    <name type="scientific">Quercus rubra</name>
    <name type="common">Northern red oak</name>
    <name type="synonym">Quercus borealis</name>
    <dbReference type="NCBI Taxonomy" id="3512"/>
    <lineage>
        <taxon>Eukaryota</taxon>
        <taxon>Viridiplantae</taxon>
        <taxon>Streptophyta</taxon>
        <taxon>Embryophyta</taxon>
        <taxon>Tracheophyta</taxon>
        <taxon>Spermatophyta</taxon>
        <taxon>Magnoliopsida</taxon>
        <taxon>eudicotyledons</taxon>
        <taxon>Gunneridae</taxon>
        <taxon>Pentapetalae</taxon>
        <taxon>rosids</taxon>
        <taxon>fabids</taxon>
        <taxon>Fagales</taxon>
        <taxon>Fagaceae</taxon>
        <taxon>Quercus</taxon>
    </lineage>
</organism>